<dbReference type="RefSeq" id="WP_065254552.1">
    <property type="nucleotide sequence ID" value="NZ_JADNCW010000005.1"/>
</dbReference>
<feature type="coiled-coil region" evidence="2">
    <location>
        <begin position="19"/>
        <end position="74"/>
    </location>
</feature>
<dbReference type="PANTHER" id="PTHR31088">
    <property type="entry name" value="MEMBRANE-ASSOCIATED PROTEIN VIPP1, CHLOROPLASTIC"/>
    <property type="match status" value="1"/>
</dbReference>
<dbReference type="Proteomes" id="UP000092714">
    <property type="component" value="Unassembled WGS sequence"/>
</dbReference>
<dbReference type="PANTHER" id="PTHR31088:SF6">
    <property type="entry name" value="PHAGE SHOCK PROTEIN A"/>
    <property type="match status" value="1"/>
</dbReference>
<evidence type="ECO:0000256" key="2">
    <source>
        <dbReference type="SAM" id="Coils"/>
    </source>
</evidence>
<gene>
    <name evidence="3" type="ORF">CP373A1_10140</name>
</gene>
<comment type="similarity">
    <text evidence="1">Belongs to the PspA/Vipp/IM30 family.</text>
</comment>
<proteinExistence type="inferred from homology"/>
<dbReference type="InterPro" id="IPR007157">
    <property type="entry name" value="PspA_VIPP1"/>
</dbReference>
<evidence type="ECO:0000256" key="1">
    <source>
        <dbReference type="ARBA" id="ARBA00043985"/>
    </source>
</evidence>
<sequence length="217" mass="24428">MGIFNRMSNMIKGKVNSTLDEMENPIELLDQKIKDMEEQLSKAKLNSAQVLGNVHEIEKKMNAAKNESVDYDSKVKLALSKNNEDLAKRALSKKVDADKKYESLVTTYNTSKAQADALKKNLRALEEELEKTRSYRDEAAARYSTAKASKKVNEVLANVETKTNSINIDNIERKIAREEAMANGLGELKNLDNFDSEFEELGDVDLDAELEKYKSGL</sequence>
<dbReference type="Pfam" id="PF04012">
    <property type="entry name" value="PspA_IM30"/>
    <property type="match status" value="1"/>
</dbReference>
<dbReference type="OrthoDB" id="9779630at2"/>
<accession>A0A1B8RPU8</accession>
<dbReference type="eggNOG" id="COG1842">
    <property type="taxonomic scope" value="Bacteria"/>
</dbReference>
<dbReference type="EMBL" id="MAPZ01000019">
    <property type="protein sequence ID" value="OBY10852.1"/>
    <property type="molecule type" value="Genomic_DNA"/>
</dbReference>
<keyword evidence="2" id="KW-0175">Coiled coil</keyword>
<keyword evidence="4" id="KW-1185">Reference proteome</keyword>
<name>A0A1B8RPU8_9CLOT</name>
<reference evidence="3 4" key="1">
    <citation type="submission" date="2016-06" db="EMBL/GenBank/DDBJ databases">
        <authorList>
            <person name="Kjaerup R.B."/>
            <person name="Dalgaard T.S."/>
            <person name="Juul-Madsen H.R."/>
        </authorList>
    </citation>
    <scope>NUCLEOTIDE SEQUENCE [LARGE SCALE GENOMIC DNA]</scope>
    <source>
        <strain evidence="3 4">373-A1</strain>
    </source>
</reference>
<evidence type="ECO:0000313" key="3">
    <source>
        <dbReference type="EMBL" id="OBY10852.1"/>
    </source>
</evidence>
<protein>
    <submittedName>
        <fullName evidence="3">Phage shock protein A</fullName>
    </submittedName>
</protein>
<dbReference type="AlphaFoldDB" id="A0A1B8RPU8"/>
<comment type="caution">
    <text evidence="3">The sequence shown here is derived from an EMBL/GenBank/DDBJ whole genome shotgun (WGS) entry which is preliminary data.</text>
</comment>
<evidence type="ECO:0000313" key="4">
    <source>
        <dbReference type="Proteomes" id="UP000092714"/>
    </source>
</evidence>
<organism evidence="3 4">
    <name type="scientific">Clostridium paraputrificum</name>
    <dbReference type="NCBI Taxonomy" id="29363"/>
    <lineage>
        <taxon>Bacteria</taxon>
        <taxon>Bacillati</taxon>
        <taxon>Bacillota</taxon>
        <taxon>Clostridia</taxon>
        <taxon>Eubacteriales</taxon>
        <taxon>Clostridiaceae</taxon>
        <taxon>Clostridium</taxon>
    </lineage>
</organism>
<feature type="coiled-coil region" evidence="2">
    <location>
        <begin position="108"/>
        <end position="142"/>
    </location>
</feature>